<evidence type="ECO:0000256" key="3">
    <source>
        <dbReference type="PROSITE-ProRule" id="PRU00169"/>
    </source>
</evidence>
<feature type="domain" description="Response regulatory" evidence="4">
    <location>
        <begin position="361"/>
        <end position="476"/>
    </location>
</feature>
<comment type="caution">
    <text evidence="6">The sequence shown here is derived from an EMBL/GenBank/DDBJ whole genome shotgun (WGS) entry which is preliminary data.</text>
</comment>
<reference evidence="6 7" key="1">
    <citation type="submission" date="2017-10" db="EMBL/GenBank/DDBJ databases">
        <title>Resolving the taxonomy of Roseburia spp., Eubacterium rectale and Agathobacter spp. through phylogenomic analysis.</title>
        <authorList>
            <person name="Sheridan P.O."/>
            <person name="Walker A.W."/>
            <person name="Duncan S.H."/>
            <person name="Scott K.P."/>
            <person name="Toole P.W.O."/>
            <person name="Luis P."/>
            <person name="Flint H.J."/>
        </authorList>
    </citation>
    <scope>NUCLEOTIDE SEQUENCE [LARGE SCALE GENOMIC DNA]</scope>
    <source>
        <strain evidence="6 7">JK623</strain>
    </source>
</reference>
<organism evidence="6 7">
    <name type="scientific">Agathobacter ruminis</name>
    <dbReference type="NCBI Taxonomy" id="1712665"/>
    <lineage>
        <taxon>Bacteria</taxon>
        <taxon>Bacillati</taxon>
        <taxon>Bacillota</taxon>
        <taxon>Clostridia</taxon>
        <taxon>Lachnospirales</taxon>
        <taxon>Lachnospiraceae</taxon>
        <taxon>Agathobacter</taxon>
    </lineage>
</organism>
<reference evidence="6 7" key="2">
    <citation type="submission" date="2017-10" db="EMBL/GenBank/DDBJ databases">
        <authorList>
            <person name="Banno H."/>
            <person name="Chua N.-H."/>
        </authorList>
    </citation>
    <scope>NUCLEOTIDE SEQUENCE [LARGE SCALE GENOMIC DNA]</scope>
    <source>
        <strain evidence="6 7">JK623</strain>
    </source>
</reference>
<evidence type="ECO:0000259" key="4">
    <source>
        <dbReference type="PROSITE" id="PS50110"/>
    </source>
</evidence>
<dbReference type="CDD" id="cd00156">
    <property type="entry name" value="REC"/>
    <property type="match status" value="1"/>
</dbReference>
<evidence type="ECO:0000313" key="7">
    <source>
        <dbReference type="Proteomes" id="UP000224563"/>
    </source>
</evidence>
<protein>
    <recommendedName>
        <fullName evidence="1">Stage 0 sporulation protein A homolog</fullName>
    </recommendedName>
</protein>
<dbReference type="InterPro" id="IPR003607">
    <property type="entry name" value="HD/PDEase_dom"/>
</dbReference>
<evidence type="ECO:0000256" key="1">
    <source>
        <dbReference type="ARBA" id="ARBA00018672"/>
    </source>
</evidence>
<feature type="domain" description="HD-GYP" evidence="5">
    <location>
        <begin position="95"/>
        <end position="291"/>
    </location>
</feature>
<evidence type="ECO:0000313" key="6">
    <source>
        <dbReference type="EMBL" id="PHU36848.1"/>
    </source>
</evidence>
<dbReference type="Gene3D" id="1.10.3210.10">
    <property type="entry name" value="Hypothetical protein af1432"/>
    <property type="match status" value="1"/>
</dbReference>
<dbReference type="InterPro" id="IPR011006">
    <property type="entry name" value="CheY-like_superfamily"/>
</dbReference>
<comment type="function">
    <text evidence="2">May play the central regulatory role in sporulation. It may be an element of the effector pathway responsible for the activation of sporulation genes in response to nutritional stress. Spo0A may act in concert with spo0H (a sigma factor) to control the expression of some genes that are critical to the sporulation process.</text>
</comment>
<accession>A0A2G3E0R3</accession>
<keyword evidence="3" id="KW-0597">Phosphoprotein</keyword>
<dbReference type="EMBL" id="PDYG01000112">
    <property type="protein sequence ID" value="PHU36848.1"/>
    <property type="molecule type" value="Genomic_DNA"/>
</dbReference>
<evidence type="ECO:0000259" key="5">
    <source>
        <dbReference type="PROSITE" id="PS51832"/>
    </source>
</evidence>
<dbReference type="PANTHER" id="PTHR45228:SF4">
    <property type="entry name" value="LIPOPROTEIN"/>
    <property type="match status" value="1"/>
</dbReference>
<proteinExistence type="predicted"/>
<dbReference type="SUPFAM" id="SSF109604">
    <property type="entry name" value="HD-domain/PDEase-like"/>
    <property type="match status" value="1"/>
</dbReference>
<dbReference type="Proteomes" id="UP000224563">
    <property type="component" value="Unassembled WGS sequence"/>
</dbReference>
<dbReference type="PROSITE" id="PS51832">
    <property type="entry name" value="HD_GYP"/>
    <property type="match status" value="1"/>
</dbReference>
<dbReference type="Gene3D" id="3.40.50.2300">
    <property type="match status" value="1"/>
</dbReference>
<dbReference type="AlphaFoldDB" id="A0A2G3E0R3"/>
<dbReference type="PANTHER" id="PTHR45228">
    <property type="entry name" value="CYCLIC DI-GMP PHOSPHODIESTERASE TM_0186-RELATED"/>
    <property type="match status" value="1"/>
</dbReference>
<dbReference type="InterPro" id="IPR001789">
    <property type="entry name" value="Sig_transdc_resp-reg_receiver"/>
</dbReference>
<dbReference type="SMART" id="SM00471">
    <property type="entry name" value="HDc"/>
    <property type="match status" value="1"/>
</dbReference>
<dbReference type="SMART" id="SM00448">
    <property type="entry name" value="REC"/>
    <property type="match status" value="1"/>
</dbReference>
<dbReference type="RefSeq" id="WP_099386704.1">
    <property type="nucleotide sequence ID" value="NZ_JANSWH010000062.1"/>
</dbReference>
<gene>
    <name evidence="6" type="ORF">CSX02_10910</name>
</gene>
<name>A0A2G3E0R3_9FIRM</name>
<dbReference type="InterPro" id="IPR052020">
    <property type="entry name" value="Cyclic_di-GMP/3'3'-cGAMP_PDE"/>
</dbReference>
<dbReference type="Pfam" id="PF13487">
    <property type="entry name" value="HD_5"/>
    <property type="match status" value="1"/>
</dbReference>
<dbReference type="SUPFAM" id="SSF52172">
    <property type="entry name" value="CheY-like"/>
    <property type="match status" value="1"/>
</dbReference>
<dbReference type="Pfam" id="PF00072">
    <property type="entry name" value="Response_reg"/>
    <property type="match status" value="1"/>
</dbReference>
<keyword evidence="7" id="KW-1185">Reference proteome</keyword>
<feature type="modified residue" description="4-aspartylphosphate" evidence="3">
    <location>
        <position position="410"/>
    </location>
</feature>
<sequence>MRFVPAQSLVPGMILARSIISRKQAFMLAKGTQLTAKYVNYLQGKGYLGAYIEDDLSKDVVIHETIETETFEAGVEAVAEGNVDDIIDVSQSMVNQIASSSAISVDMVDLRSYDDYTFHHSVNVGIYAVAVGKEMGLSYAELEELAVAALCHDLGKSKIPAEILNKPGKLTDEEYATIKNHSKFSYDILYDNDAISATVRQAVLMHHENENGTGYPLGRTGDEIPKLAKIIHACDVYDALTSKRSYKDPYPHEKAHDYLEGGKDTLFDHSVVDAIHAVIPAYPPGIDVKLSNGEEAIVIDQSDQPRRPIIRLKHRNVKVDLSNDHAYREITIVASGIATIIKDEPVEVLNEKRNTEDRRKLVMIVDDSPISLMQTKAAIGQDYEVVAIANGIEAISFIKEKSVPDLIIMDVEMPVLNGISAVRSIRDSGFTKIPVIFLTASCDRETVMKGKAVGASDYIIKPASPTYLRERVMITLEGEIDR</sequence>
<dbReference type="InterPro" id="IPR037522">
    <property type="entry name" value="HD_GYP_dom"/>
</dbReference>
<dbReference type="CDD" id="cd00077">
    <property type="entry name" value="HDc"/>
    <property type="match status" value="1"/>
</dbReference>
<evidence type="ECO:0000256" key="2">
    <source>
        <dbReference type="ARBA" id="ARBA00024867"/>
    </source>
</evidence>
<dbReference type="GO" id="GO:0000160">
    <property type="term" value="P:phosphorelay signal transduction system"/>
    <property type="evidence" value="ECO:0007669"/>
    <property type="project" value="InterPro"/>
</dbReference>
<dbReference type="PROSITE" id="PS50110">
    <property type="entry name" value="RESPONSE_REGULATORY"/>
    <property type="match status" value="1"/>
</dbReference>